<dbReference type="InterPro" id="IPR015943">
    <property type="entry name" value="WD40/YVTN_repeat-like_dom_sf"/>
</dbReference>
<dbReference type="SMART" id="SM00320">
    <property type="entry name" value="WD40"/>
    <property type="match status" value="2"/>
</dbReference>
<accession>A0A1Y2EZA4</accession>
<dbReference type="PANTHER" id="PTHR44099">
    <property type="entry name" value="RABCONNECTIN-3B, ISOFORM A"/>
    <property type="match status" value="1"/>
</dbReference>
<reference evidence="3 4" key="1">
    <citation type="submission" date="2016-07" db="EMBL/GenBank/DDBJ databases">
        <title>Pervasive Adenine N6-methylation of Active Genes in Fungi.</title>
        <authorList>
            <consortium name="DOE Joint Genome Institute"/>
            <person name="Mondo S.J."/>
            <person name="Dannebaum R.O."/>
            <person name="Kuo R.C."/>
            <person name="Labutti K."/>
            <person name="Haridas S."/>
            <person name="Kuo A."/>
            <person name="Salamov A."/>
            <person name="Ahrendt S.R."/>
            <person name="Lipzen A."/>
            <person name="Sullivan W."/>
            <person name="Andreopoulos W.B."/>
            <person name="Clum A."/>
            <person name="Lindquist E."/>
            <person name="Daum C."/>
            <person name="Ramamoorthy G.K."/>
            <person name="Gryganskyi A."/>
            <person name="Culley D."/>
            <person name="Magnuson J.K."/>
            <person name="James T.Y."/>
            <person name="O'Malley M.A."/>
            <person name="Stajich J.E."/>
            <person name="Spatafora J.W."/>
            <person name="Visel A."/>
            <person name="Grigoriev I.V."/>
        </authorList>
    </citation>
    <scope>NUCLEOTIDE SEQUENCE [LARGE SCALE GENOMIC DNA]</scope>
    <source>
        <strain evidence="3 4">62-1032</strain>
    </source>
</reference>
<dbReference type="InterPro" id="IPR049916">
    <property type="entry name" value="WDR72-like"/>
</dbReference>
<dbReference type="Proteomes" id="UP000193467">
    <property type="component" value="Unassembled WGS sequence"/>
</dbReference>
<dbReference type="STRING" id="106004.A0A1Y2EZA4"/>
<dbReference type="InParanoid" id="A0A1Y2EZA4"/>
<dbReference type="AlphaFoldDB" id="A0A1Y2EZA4"/>
<keyword evidence="4" id="KW-1185">Reference proteome</keyword>
<dbReference type="GO" id="GO:0005737">
    <property type="term" value="C:cytoplasm"/>
    <property type="evidence" value="ECO:0007669"/>
    <property type="project" value="TreeGrafter"/>
</dbReference>
<dbReference type="SUPFAM" id="SSF50978">
    <property type="entry name" value="WD40 repeat-like"/>
    <property type="match status" value="2"/>
</dbReference>
<dbReference type="InterPro" id="IPR036322">
    <property type="entry name" value="WD40_repeat_dom_sf"/>
</dbReference>
<comment type="caution">
    <text evidence="3">The sequence shown here is derived from an EMBL/GenBank/DDBJ whole genome shotgun (WGS) entry which is preliminary data.</text>
</comment>
<dbReference type="SUPFAM" id="SSF48371">
    <property type="entry name" value="ARM repeat"/>
    <property type="match status" value="1"/>
</dbReference>
<keyword evidence="1" id="KW-0853">WD repeat</keyword>
<dbReference type="Pfam" id="PF00400">
    <property type="entry name" value="WD40"/>
    <property type="match status" value="1"/>
</dbReference>
<proteinExistence type="predicted"/>
<dbReference type="EMBL" id="MCGR01000033">
    <property type="protein sequence ID" value="ORY76900.1"/>
    <property type="molecule type" value="Genomic_DNA"/>
</dbReference>
<organism evidence="3 4">
    <name type="scientific">Leucosporidium creatinivorum</name>
    <dbReference type="NCBI Taxonomy" id="106004"/>
    <lineage>
        <taxon>Eukaryota</taxon>
        <taxon>Fungi</taxon>
        <taxon>Dikarya</taxon>
        <taxon>Basidiomycota</taxon>
        <taxon>Pucciniomycotina</taxon>
        <taxon>Microbotryomycetes</taxon>
        <taxon>Leucosporidiales</taxon>
        <taxon>Leucosporidium</taxon>
    </lineage>
</organism>
<dbReference type="OrthoDB" id="2534518at2759"/>
<dbReference type="Gene3D" id="2.130.10.10">
    <property type="entry name" value="YVTN repeat-like/Quinoprotein amine dehydrogenase"/>
    <property type="match status" value="1"/>
</dbReference>
<evidence type="ECO:0000313" key="4">
    <source>
        <dbReference type="Proteomes" id="UP000193467"/>
    </source>
</evidence>
<feature type="repeat" description="WD" evidence="1">
    <location>
        <begin position="717"/>
        <end position="751"/>
    </location>
</feature>
<feature type="region of interest" description="Disordered" evidence="2">
    <location>
        <begin position="300"/>
        <end position="320"/>
    </location>
</feature>
<dbReference type="InterPro" id="IPR016024">
    <property type="entry name" value="ARM-type_fold"/>
</dbReference>
<protein>
    <submittedName>
        <fullName evidence="3">Uncharacterized protein</fullName>
    </submittedName>
</protein>
<evidence type="ECO:0000256" key="1">
    <source>
        <dbReference type="PROSITE-ProRule" id="PRU00221"/>
    </source>
</evidence>
<dbReference type="PROSITE" id="PS50082">
    <property type="entry name" value="WD_REPEATS_2"/>
    <property type="match status" value="1"/>
</dbReference>
<feature type="compositionally biased region" description="Polar residues" evidence="2">
    <location>
        <begin position="301"/>
        <end position="320"/>
    </location>
</feature>
<evidence type="ECO:0000313" key="3">
    <source>
        <dbReference type="EMBL" id="ORY76900.1"/>
    </source>
</evidence>
<name>A0A1Y2EZA4_9BASI</name>
<sequence length="821" mass="89325">MLFEAKEMRETVQRVTASARIDGERVLLGYSSGLIRETRFVELNHPSFSASGEPDLADAQLAGAITVLEIIEVEGRQVVVAGAVDGSAGAWELSDWSTVGRWNLFASPVSHLACLWDSNAEPNATTTISQGYTLAFISSNSPVALISLSLPPTPSTSSLPASPRPPPPHTLLSTLLFVLPGTASPVSSISISSPPDPSAAEILVIYEQGLARACHLESRELRRSMDRRTARGVLKEREKAWRTWFGGEEGGEEERGVERGLGDPILLLDLRLSLEAALRTLPWSAESKRSNLLLSRKSHLTQTDGADTPDTLNNGFASHSPASASTGGQLGLVKMLLSNLVTWGLDEGMDELLSEHLGVERPVNGLVAGVVSSSALSFPVDNSSIAVWSISPLATAQRLLQIVCLLRVFLNFPETERYASQIIVFYASFLQDAVGESFAFPSLDVLADYWLDKSNEVQQAARSLFGTYLAASSDARVLALVERWQDLLPSRQSEGSGLYGSADQALLLTGLVATERYKLLSAAVLKDIALSVGLYLDDDSHPYHQSIATELCSRGFNIWQHYLEAMSLVRQLFGLATGRNPSTPNELRGLARSATLHVAGVNTPLFITTLLHDILSAPSLTHRNATLKLLGFMIRKKPLVLYTSLPRIAEAVVKSLDPTVTHLRETVHQAATVILNELVRTYPSIDFHHKSQRLAVGTHEGSTIIYDLKTATRLYVLEGHTRPVTALSWSPDGHRLVSVSLEESKAVVWKVGLGILSMFMPGAPPRQGSGAATQPFKTFEFHVGDEAHMTNAATLEWVVFDWPAERTARLRIRETALNFGT</sequence>
<evidence type="ECO:0000256" key="2">
    <source>
        <dbReference type="SAM" id="MobiDB-lite"/>
    </source>
</evidence>
<dbReference type="PANTHER" id="PTHR44099:SF4">
    <property type="entry name" value="RABCONNECTIN-3B, ISOFORM A"/>
    <property type="match status" value="1"/>
</dbReference>
<gene>
    <name evidence="3" type="ORF">BCR35DRAFT_280286</name>
</gene>
<dbReference type="InterPro" id="IPR001680">
    <property type="entry name" value="WD40_rpt"/>
</dbReference>